<feature type="region of interest" description="Disordered" evidence="1">
    <location>
        <begin position="760"/>
        <end position="858"/>
    </location>
</feature>
<evidence type="ECO:0000313" key="5">
    <source>
        <dbReference type="EMBL" id="CAF3893538.1"/>
    </source>
</evidence>
<evidence type="ECO:0000313" key="6">
    <source>
        <dbReference type="Proteomes" id="UP000663874"/>
    </source>
</evidence>
<dbReference type="EMBL" id="CAJNOU010004542">
    <property type="protein sequence ID" value="CAF1445612.1"/>
    <property type="molecule type" value="Genomic_DNA"/>
</dbReference>
<dbReference type="EMBL" id="CAJNOO010003209">
    <property type="protein sequence ID" value="CAF1324659.1"/>
    <property type="molecule type" value="Genomic_DNA"/>
</dbReference>
<name>A0A819BIN7_9BILA</name>
<dbReference type="OrthoDB" id="7700589at2759"/>
<evidence type="ECO:0000313" key="2">
    <source>
        <dbReference type="EMBL" id="CAF1324659.1"/>
    </source>
</evidence>
<feature type="compositionally biased region" description="Acidic residues" evidence="1">
    <location>
        <begin position="768"/>
        <end position="783"/>
    </location>
</feature>
<accession>A0A819BIN7</accession>
<evidence type="ECO:0000313" key="4">
    <source>
        <dbReference type="EMBL" id="CAF3802738.1"/>
    </source>
</evidence>
<feature type="compositionally biased region" description="Basic and acidic residues" evidence="1">
    <location>
        <begin position="806"/>
        <end position="819"/>
    </location>
</feature>
<evidence type="ECO:0000313" key="3">
    <source>
        <dbReference type="EMBL" id="CAF1445612.1"/>
    </source>
</evidence>
<proteinExistence type="predicted"/>
<dbReference type="Proteomes" id="UP000663889">
    <property type="component" value="Unassembled WGS sequence"/>
</dbReference>
<dbReference type="EMBL" id="CAJOAX010004176">
    <property type="protein sequence ID" value="CAF3893538.1"/>
    <property type="molecule type" value="Genomic_DNA"/>
</dbReference>
<dbReference type="PANTHER" id="PTHR33053:SF9">
    <property type="entry name" value="AGAP000105-PA"/>
    <property type="match status" value="1"/>
</dbReference>
<evidence type="ECO:0000256" key="1">
    <source>
        <dbReference type="SAM" id="MobiDB-lite"/>
    </source>
</evidence>
<dbReference type="Proteomes" id="UP000663823">
    <property type="component" value="Unassembled WGS sequence"/>
</dbReference>
<protein>
    <submittedName>
        <fullName evidence="4">Uncharacterized protein</fullName>
    </submittedName>
</protein>
<reference evidence="4" key="1">
    <citation type="submission" date="2021-02" db="EMBL/GenBank/DDBJ databases">
        <authorList>
            <person name="Nowell W R."/>
        </authorList>
    </citation>
    <scope>NUCLEOTIDE SEQUENCE</scope>
</reference>
<gene>
    <name evidence="4" type="ORF">FNK824_LOCUS15105</name>
    <name evidence="5" type="ORF">OTI717_LOCUS23402</name>
    <name evidence="2" type="ORF">RFH988_LOCUS30934</name>
    <name evidence="3" type="ORF">SEV965_LOCUS33436</name>
</gene>
<comment type="caution">
    <text evidence="4">The sequence shown here is derived from an EMBL/GenBank/DDBJ whole genome shotgun (WGS) entry which is preliminary data.</text>
</comment>
<dbReference type="Pfam" id="PF06869">
    <property type="entry name" value="DUF1258"/>
    <property type="match status" value="1"/>
</dbReference>
<dbReference type="PANTHER" id="PTHR33053">
    <property type="entry name" value="PROTEIN, PUTATIVE-RELATED"/>
    <property type="match status" value="1"/>
</dbReference>
<dbReference type="AlphaFoldDB" id="A0A819BIN7"/>
<dbReference type="Proteomes" id="UP000663874">
    <property type="component" value="Unassembled WGS sequence"/>
</dbReference>
<feature type="compositionally biased region" description="Polar residues" evidence="1">
    <location>
        <begin position="786"/>
        <end position="805"/>
    </location>
</feature>
<dbReference type="Proteomes" id="UP000663882">
    <property type="component" value="Unassembled WGS sequence"/>
</dbReference>
<organism evidence="4 6">
    <name type="scientific">Rotaria sordida</name>
    <dbReference type="NCBI Taxonomy" id="392033"/>
    <lineage>
        <taxon>Eukaryota</taxon>
        <taxon>Metazoa</taxon>
        <taxon>Spiralia</taxon>
        <taxon>Gnathifera</taxon>
        <taxon>Rotifera</taxon>
        <taxon>Eurotatoria</taxon>
        <taxon>Bdelloidea</taxon>
        <taxon>Philodinida</taxon>
        <taxon>Philodinidae</taxon>
        <taxon>Rotaria</taxon>
    </lineage>
</organism>
<dbReference type="EMBL" id="CAJOBE010002151">
    <property type="protein sequence ID" value="CAF3802738.1"/>
    <property type="molecule type" value="Genomic_DNA"/>
</dbReference>
<sequence length="1013" mass="117490">MDVDLKEALELAEERQRIRIKNRKEKSRDSRSYYKECDSNFVSSYSFHLAESYETNTISDDASMPDNETMNNEDDIIYLHLNDTLKSTNKSNQINFSPTSIFNCSHHSDETSEEEEDPSQSIEYLHPYTDVSTNAFCYRSLQICRELRISKSKYDLVSYKKIIRENNDIRGTKDIPYGEAYQDLLRQYSSETFISALLHLDGVTLFESSKLKMWLFSFAIIELPANLRYRRFNMPIISIWISYSEPNTSLWLRSISVNNEILKLKILAVTGDCPALKYILNIVAHNGYYSCFFCYIKGIHRNKKRQYPYQQSRHMRTAHRFAQDSLIASRSKCNEKGHLGVSVITNIVDIPLPRSIIIDYAHASLLRHSKAMFVNLYNLLRPAAREAVDDTLVSQPFPHFFHRKMRSFQDLSFIKATEVRNILFYGILPIFHRLLPLDILSHFALFICGLRLLHGRPIFGDETATIADSLITRYYKDFDKYHHGLENLVLHLHIHYVDQYKLFGAFSHLGSFGQGSLIGYVSSNQQGSRFVGDSICRNYSTDFILHNKIDSASASSTTQIIDGPFDQSLKGDLSNYGILSIHNSVCYCSTANDSPKLFCRCVIQERIYHSIHYTRHRKSVSFFIRYRDADNPIEYRFGKIIIFFTGSITSYALVERYPVDREFIDLLLSPYYKLLYKSVNQLFFVISKTPYPNLEPMNDRIRTQKKIFTPTTTATQPQSFLCRSIETGECVIVHRSSLKRTYDDTAEIIMHGRRTEVKIEFRVSNEESNAEDEQDTNSEEDPIEILTTSSVPQKLTKHGGSQHQRSLIDDGTHTHDRHMTSYTNKKIKKNNFQKNTDLGENSLNDDNNDNQDLNTSSDNPLCKHMEILFGNMKKENDKKFNALSKKIDRKFNADITDLSAFRDNSEKQLPNAVIHNGENLLNIRGKSIGDYARQVLRTLYSHEELISSILPPGGPQYSRKCLDQVKFEKLHEAMRCKYRIAEEHYDNFYGKLIRPKLVDFLGDERKRDRKQKQ</sequence>
<dbReference type="InterPro" id="IPR009667">
    <property type="entry name" value="DUF1258"/>
</dbReference>
<feature type="compositionally biased region" description="Low complexity" evidence="1">
    <location>
        <begin position="832"/>
        <end position="858"/>
    </location>
</feature>